<gene>
    <name evidence="1" type="ORF">OG517_33570</name>
</gene>
<dbReference type="RefSeq" id="WP_328966159.1">
    <property type="nucleotide sequence ID" value="NZ_CP108090.1"/>
</dbReference>
<keyword evidence="2" id="KW-1185">Reference proteome</keyword>
<dbReference type="Gene3D" id="3.90.1300.10">
    <property type="entry name" value="Amidase signature (AS) domain"/>
    <property type="match status" value="1"/>
</dbReference>
<sequence>MAPPVGTLTEVVQFAAGHGREDTLFRLAAQRERAAPWADRRPPVWAGAARPA</sequence>
<proteinExistence type="predicted"/>
<dbReference type="Proteomes" id="UP001432039">
    <property type="component" value="Chromosome"/>
</dbReference>
<dbReference type="EMBL" id="CP108090">
    <property type="protein sequence ID" value="WUQ18215.1"/>
    <property type="molecule type" value="Genomic_DNA"/>
</dbReference>
<reference evidence="1" key="1">
    <citation type="submission" date="2022-10" db="EMBL/GenBank/DDBJ databases">
        <title>The complete genomes of actinobacterial strains from the NBC collection.</title>
        <authorList>
            <person name="Joergensen T.S."/>
            <person name="Alvarez Arevalo M."/>
            <person name="Sterndorff E.B."/>
            <person name="Faurdal D."/>
            <person name="Vuksanovic O."/>
            <person name="Mourched A.-S."/>
            <person name="Charusanti P."/>
            <person name="Shaw S."/>
            <person name="Blin K."/>
            <person name="Weber T."/>
        </authorList>
    </citation>
    <scope>NUCLEOTIDE SEQUENCE</scope>
    <source>
        <strain evidence="1">NBC_00248</strain>
    </source>
</reference>
<evidence type="ECO:0000313" key="2">
    <source>
        <dbReference type="Proteomes" id="UP001432039"/>
    </source>
</evidence>
<evidence type="ECO:0000313" key="1">
    <source>
        <dbReference type="EMBL" id="WUQ18215.1"/>
    </source>
</evidence>
<protein>
    <submittedName>
        <fullName evidence="1">Uncharacterized protein</fullName>
    </submittedName>
</protein>
<accession>A0ABZ1TQT1</accession>
<name>A0ABZ1TQT1_STRVG</name>
<dbReference type="InterPro" id="IPR036928">
    <property type="entry name" value="AS_sf"/>
</dbReference>
<organism evidence="1 2">
    <name type="scientific">Streptomyces virginiae</name>
    <name type="common">Streptomyces cinnamonensis</name>
    <dbReference type="NCBI Taxonomy" id="1961"/>
    <lineage>
        <taxon>Bacteria</taxon>
        <taxon>Bacillati</taxon>
        <taxon>Actinomycetota</taxon>
        <taxon>Actinomycetes</taxon>
        <taxon>Kitasatosporales</taxon>
        <taxon>Streptomycetaceae</taxon>
        <taxon>Streptomyces</taxon>
    </lineage>
</organism>
<dbReference type="SUPFAM" id="SSF75304">
    <property type="entry name" value="Amidase signature (AS) enzymes"/>
    <property type="match status" value="1"/>
</dbReference>